<keyword evidence="2" id="KW-1185">Reference proteome</keyword>
<dbReference type="AlphaFoldDB" id="A0A5B2VCS0"/>
<reference evidence="1 2" key="1">
    <citation type="submission" date="2019-09" db="EMBL/GenBank/DDBJ databases">
        <title>Salinarimonas rosea gen. nov., sp. nov., a new member of the a-2 subgroup of the Proteobacteria.</title>
        <authorList>
            <person name="Liu J."/>
        </authorList>
    </citation>
    <scope>NUCLEOTIDE SEQUENCE [LARGE SCALE GENOMIC DNA]</scope>
    <source>
        <strain evidence="1 2">BN140002</strain>
    </source>
</reference>
<name>A0A5B2VCS0_9HYPH</name>
<dbReference type="EMBL" id="VUOA01000028">
    <property type="protein sequence ID" value="KAA2236109.1"/>
    <property type="molecule type" value="Genomic_DNA"/>
</dbReference>
<protein>
    <submittedName>
        <fullName evidence="1">Uncharacterized protein</fullName>
    </submittedName>
</protein>
<accession>A0A5B2VCS0</accession>
<comment type="caution">
    <text evidence="1">The sequence shown here is derived from an EMBL/GenBank/DDBJ whole genome shotgun (WGS) entry which is preliminary data.</text>
</comment>
<evidence type="ECO:0000313" key="1">
    <source>
        <dbReference type="EMBL" id="KAA2236109.1"/>
    </source>
</evidence>
<dbReference type="RefSeq" id="WP_149819109.1">
    <property type="nucleotide sequence ID" value="NZ_VUOA01000028.1"/>
</dbReference>
<dbReference type="Proteomes" id="UP000323142">
    <property type="component" value="Unassembled WGS sequence"/>
</dbReference>
<evidence type="ECO:0000313" key="2">
    <source>
        <dbReference type="Proteomes" id="UP000323142"/>
    </source>
</evidence>
<reference evidence="1 2" key="2">
    <citation type="submission" date="2019-09" db="EMBL/GenBank/DDBJ databases">
        <authorList>
            <person name="Jin C."/>
        </authorList>
    </citation>
    <scope>NUCLEOTIDE SEQUENCE [LARGE SCALE GENOMIC DNA]</scope>
    <source>
        <strain evidence="1 2">BN140002</strain>
    </source>
</reference>
<sequence length="73" mass="7686">MGFDAAELVEAAIARLERAEARPLTTAAGSGEDGFRPRVARSSRSRAAGLIVLGTTRMPELSLVSITERMGPS</sequence>
<proteinExistence type="predicted"/>
<gene>
    <name evidence="1" type="ORF">F0L46_15440</name>
</gene>
<organism evidence="1 2">
    <name type="scientific">Salinarimonas soli</name>
    <dbReference type="NCBI Taxonomy" id="1638099"/>
    <lineage>
        <taxon>Bacteria</taxon>
        <taxon>Pseudomonadati</taxon>
        <taxon>Pseudomonadota</taxon>
        <taxon>Alphaproteobacteria</taxon>
        <taxon>Hyphomicrobiales</taxon>
        <taxon>Salinarimonadaceae</taxon>
        <taxon>Salinarimonas</taxon>
    </lineage>
</organism>